<comment type="similarity">
    <text evidence="1 2">Belongs to the short-chain dehydrogenases/reductases (SDR) family.</text>
</comment>
<comment type="caution">
    <text evidence="3">The sequence shown here is derived from an EMBL/GenBank/DDBJ whole genome shotgun (WGS) entry which is preliminary data.</text>
</comment>
<dbReference type="GO" id="GO:0019748">
    <property type="term" value="P:secondary metabolic process"/>
    <property type="evidence" value="ECO:0007669"/>
    <property type="project" value="TreeGrafter"/>
</dbReference>
<dbReference type="GO" id="GO:0016491">
    <property type="term" value="F:oxidoreductase activity"/>
    <property type="evidence" value="ECO:0007669"/>
    <property type="project" value="TreeGrafter"/>
</dbReference>
<gene>
    <name evidence="3" type="ORF">WHR41_04911</name>
</gene>
<dbReference type="PRINTS" id="PR00081">
    <property type="entry name" value="GDHRDH"/>
</dbReference>
<dbReference type="AlphaFoldDB" id="A0AB34KRG2"/>
<protein>
    <recommendedName>
        <fullName evidence="5">NAD(P)-binding protein</fullName>
    </recommendedName>
</protein>
<reference evidence="3 4" key="1">
    <citation type="journal article" date="2020" name="Microbiol. Resour. Announc.">
        <title>Draft Genome Sequence of a Cladosporium Species Isolated from the Mesophotic Ascidian Didemnum maculosum.</title>
        <authorList>
            <person name="Gioti A."/>
            <person name="Siaperas R."/>
            <person name="Nikolaivits E."/>
            <person name="Le Goff G."/>
            <person name="Ouazzani J."/>
            <person name="Kotoulas G."/>
            <person name="Topakas E."/>
        </authorList>
    </citation>
    <scope>NUCLEOTIDE SEQUENCE [LARGE SCALE GENOMIC DNA]</scope>
    <source>
        <strain evidence="3 4">TM138-S3</strain>
    </source>
</reference>
<dbReference type="EMBL" id="JAAQHG020000016">
    <property type="protein sequence ID" value="KAL1586115.1"/>
    <property type="molecule type" value="Genomic_DNA"/>
</dbReference>
<dbReference type="PRINTS" id="PR00080">
    <property type="entry name" value="SDRFAMILY"/>
</dbReference>
<accession>A0AB34KRG2</accession>
<evidence type="ECO:0000256" key="1">
    <source>
        <dbReference type="ARBA" id="ARBA00006484"/>
    </source>
</evidence>
<dbReference type="GeneID" id="96006355"/>
<dbReference type="GO" id="GO:0005737">
    <property type="term" value="C:cytoplasm"/>
    <property type="evidence" value="ECO:0007669"/>
    <property type="project" value="TreeGrafter"/>
</dbReference>
<dbReference type="Proteomes" id="UP000803884">
    <property type="component" value="Unassembled WGS sequence"/>
</dbReference>
<evidence type="ECO:0008006" key="5">
    <source>
        <dbReference type="Google" id="ProtNLM"/>
    </source>
</evidence>
<dbReference type="InterPro" id="IPR051468">
    <property type="entry name" value="Fungal_SecMetab_SDRs"/>
</dbReference>
<dbReference type="Pfam" id="PF00106">
    <property type="entry name" value="adh_short"/>
    <property type="match status" value="1"/>
</dbReference>
<keyword evidence="4" id="KW-1185">Reference proteome</keyword>
<evidence type="ECO:0000313" key="4">
    <source>
        <dbReference type="Proteomes" id="UP000803884"/>
    </source>
</evidence>
<evidence type="ECO:0000313" key="3">
    <source>
        <dbReference type="EMBL" id="KAL1586115.1"/>
    </source>
</evidence>
<dbReference type="InterPro" id="IPR036291">
    <property type="entry name" value="NAD(P)-bd_dom_sf"/>
</dbReference>
<sequence length="226" mass="24456">MATDKTLVMITGANSGIGFEWSSQLMEKGGFHVFVCSRSSIRAKLPSKTFNLVAAAAKHVEATYGRLDVLINNAAIALEEPTRENMTQSFNNNATSVWFLTQALGDLLKKSNTTARVINVSSGMGSVATKLDHTSWVTAIPALPYRASKTALSIITAQLVWEFKDDNVKFFTVCPGFTVSNLGKANTEENGAKPTDVAVKGLMNIVTGERDGEASKFLHSDGLYDW</sequence>
<dbReference type="PANTHER" id="PTHR43544:SF32">
    <property type="entry name" value="CHAIN DEHYDROGENASE, PUTATIVE (AFU_ORTHOLOGUE AFUA_5G01530)-RELATED"/>
    <property type="match status" value="1"/>
</dbReference>
<dbReference type="SUPFAM" id="SSF51735">
    <property type="entry name" value="NAD(P)-binding Rossmann-fold domains"/>
    <property type="match status" value="1"/>
</dbReference>
<name>A0AB34KRG2_9PEZI</name>
<evidence type="ECO:0000256" key="2">
    <source>
        <dbReference type="RuleBase" id="RU000363"/>
    </source>
</evidence>
<dbReference type="Gene3D" id="3.40.50.720">
    <property type="entry name" value="NAD(P)-binding Rossmann-like Domain"/>
    <property type="match status" value="1"/>
</dbReference>
<dbReference type="InterPro" id="IPR002347">
    <property type="entry name" value="SDR_fam"/>
</dbReference>
<organism evidence="3 4">
    <name type="scientific">Cladosporium halotolerans</name>
    <dbReference type="NCBI Taxonomy" id="1052096"/>
    <lineage>
        <taxon>Eukaryota</taxon>
        <taxon>Fungi</taxon>
        <taxon>Dikarya</taxon>
        <taxon>Ascomycota</taxon>
        <taxon>Pezizomycotina</taxon>
        <taxon>Dothideomycetes</taxon>
        <taxon>Dothideomycetidae</taxon>
        <taxon>Cladosporiales</taxon>
        <taxon>Cladosporiaceae</taxon>
        <taxon>Cladosporium</taxon>
    </lineage>
</organism>
<proteinExistence type="inferred from homology"/>
<dbReference type="PANTHER" id="PTHR43544">
    <property type="entry name" value="SHORT-CHAIN DEHYDROGENASE/REDUCTASE"/>
    <property type="match status" value="1"/>
</dbReference>
<dbReference type="RefSeq" id="XP_069229220.1">
    <property type="nucleotide sequence ID" value="XM_069373517.1"/>
</dbReference>